<evidence type="ECO:0000313" key="1">
    <source>
        <dbReference type="EMBL" id="OHA23356.1"/>
    </source>
</evidence>
<dbReference type="AlphaFoldDB" id="A0A1G2MHG9"/>
<dbReference type="STRING" id="1802306.A3C72_00285"/>
<sequence length="221" mass="24955">MAINLRKHGRSVGEVMKAVGVSKSTASSWCREVELTAGQKMNLREKAISAGHKGRLLGSSMNHQKKLDMIAKNFAEARATIGKISNRDLLIAGAALYWGEGSKSERTGGFVFVNSDPMMVLFMKSFLEDVFRVSADRFLCTVQINEAHRVRIKKVLNFWAKLLQLPTEQFTKPYFVKVRANKVYANFENYYGVFRLKVRKSGEMKQKMLGLISALKTQLPE</sequence>
<organism evidence="1 2">
    <name type="scientific">Candidatus Taylorbacteria bacterium RIFCSPHIGHO2_02_FULL_43_32b</name>
    <dbReference type="NCBI Taxonomy" id="1802306"/>
    <lineage>
        <taxon>Bacteria</taxon>
        <taxon>Candidatus Tayloriibacteriota</taxon>
    </lineage>
</organism>
<proteinExistence type="predicted"/>
<dbReference type="Proteomes" id="UP000177130">
    <property type="component" value="Unassembled WGS sequence"/>
</dbReference>
<dbReference type="EMBL" id="MHRK01000036">
    <property type="protein sequence ID" value="OHA23356.1"/>
    <property type="molecule type" value="Genomic_DNA"/>
</dbReference>
<evidence type="ECO:0008006" key="3">
    <source>
        <dbReference type="Google" id="ProtNLM"/>
    </source>
</evidence>
<evidence type="ECO:0000313" key="2">
    <source>
        <dbReference type="Proteomes" id="UP000177130"/>
    </source>
</evidence>
<reference evidence="1 2" key="1">
    <citation type="journal article" date="2016" name="Nat. Commun.">
        <title>Thousands of microbial genomes shed light on interconnected biogeochemical processes in an aquifer system.</title>
        <authorList>
            <person name="Anantharaman K."/>
            <person name="Brown C.T."/>
            <person name="Hug L.A."/>
            <person name="Sharon I."/>
            <person name="Castelle C.J."/>
            <person name="Probst A.J."/>
            <person name="Thomas B.C."/>
            <person name="Singh A."/>
            <person name="Wilkins M.J."/>
            <person name="Karaoz U."/>
            <person name="Brodie E.L."/>
            <person name="Williams K.H."/>
            <person name="Hubbard S.S."/>
            <person name="Banfield J.F."/>
        </authorList>
    </citation>
    <scope>NUCLEOTIDE SEQUENCE [LARGE SCALE GENOMIC DNA]</scope>
</reference>
<protein>
    <recommendedName>
        <fullName evidence="3">Homing endonuclease LAGLIDADG domain-containing protein</fullName>
    </recommendedName>
</protein>
<name>A0A1G2MHG9_9BACT</name>
<accession>A0A1G2MHG9</accession>
<gene>
    <name evidence="1" type="ORF">A3C72_00285</name>
</gene>
<comment type="caution">
    <text evidence="1">The sequence shown here is derived from an EMBL/GenBank/DDBJ whole genome shotgun (WGS) entry which is preliminary data.</text>
</comment>